<evidence type="ECO:0000259" key="3">
    <source>
        <dbReference type="PROSITE" id="PS51000"/>
    </source>
</evidence>
<dbReference type="InterPro" id="IPR036388">
    <property type="entry name" value="WH-like_DNA-bd_sf"/>
</dbReference>
<dbReference type="Gene3D" id="3.40.50.1360">
    <property type="match status" value="1"/>
</dbReference>
<dbReference type="Pfam" id="PF08220">
    <property type="entry name" value="HTH_DeoR"/>
    <property type="match status" value="1"/>
</dbReference>
<gene>
    <name evidence="4" type="primary">agaR</name>
    <name evidence="4" type="ORF">ACFOEE_19035</name>
</gene>
<dbReference type="InterPro" id="IPR036390">
    <property type="entry name" value="WH_DNA-bd_sf"/>
</dbReference>
<dbReference type="PROSITE" id="PS51000">
    <property type="entry name" value="HTH_DEOR_2"/>
    <property type="match status" value="1"/>
</dbReference>
<evidence type="ECO:0000313" key="5">
    <source>
        <dbReference type="Proteomes" id="UP001595453"/>
    </source>
</evidence>
<dbReference type="Proteomes" id="UP001595453">
    <property type="component" value="Unassembled WGS sequence"/>
</dbReference>
<dbReference type="SUPFAM" id="SSF100950">
    <property type="entry name" value="NagB/RpiA/CoA transferase-like"/>
    <property type="match status" value="1"/>
</dbReference>
<name>A0ABV7CQD7_9GAMM</name>
<evidence type="ECO:0000256" key="2">
    <source>
        <dbReference type="ARBA" id="ARBA00023163"/>
    </source>
</evidence>
<dbReference type="PRINTS" id="PR00037">
    <property type="entry name" value="HTHLACR"/>
</dbReference>
<dbReference type="Gene3D" id="1.10.10.10">
    <property type="entry name" value="Winged helix-like DNA-binding domain superfamily/Winged helix DNA-binding domain"/>
    <property type="match status" value="1"/>
</dbReference>
<keyword evidence="1" id="KW-0805">Transcription regulation</keyword>
<dbReference type="SUPFAM" id="SSF46785">
    <property type="entry name" value="Winged helix' DNA-binding domain"/>
    <property type="match status" value="1"/>
</dbReference>
<dbReference type="PANTHER" id="PTHR30363">
    <property type="entry name" value="HTH-TYPE TRANSCRIPTIONAL REGULATOR SRLR-RELATED"/>
    <property type="match status" value="1"/>
</dbReference>
<sequence>MLNTIERRHEIVQLIATKGKVTVPELAAHFSVSTVTIRSDLNELDQRGLIVRAHGGAMASSRLSKELSVNEKHDANQAVKQRLAVAVAKLIEDGESIILDSGTTTEEVAKSLAQHQNLVVMTNGLNVAQQLVSADGVEVRMTGGTLRKKSLSFYGRQAESNLQQFHFDKVVLGVDGLDLELGITTHFEYEAHLNRVMCEAARTVIAVTDSSKFARRGLHKILALDELDILVTDHGLPEDYRQAFTQAGVRLILVEQ</sequence>
<dbReference type="Pfam" id="PF00455">
    <property type="entry name" value="DeoRC"/>
    <property type="match status" value="1"/>
</dbReference>
<dbReference type="SMART" id="SM01134">
    <property type="entry name" value="DeoRC"/>
    <property type="match status" value="1"/>
</dbReference>
<dbReference type="RefSeq" id="WP_377128201.1">
    <property type="nucleotide sequence ID" value="NZ_JBHRSD010000044.1"/>
</dbReference>
<dbReference type="InterPro" id="IPR047779">
    <property type="entry name" value="AgaR-like"/>
</dbReference>
<dbReference type="InterPro" id="IPR050313">
    <property type="entry name" value="Carb_Metab_HTH_regulators"/>
</dbReference>
<comment type="caution">
    <text evidence="4">The sequence shown here is derived from an EMBL/GenBank/DDBJ whole genome shotgun (WGS) entry which is preliminary data.</text>
</comment>
<dbReference type="InterPro" id="IPR001034">
    <property type="entry name" value="DeoR_HTH"/>
</dbReference>
<accession>A0ABV7CQD7</accession>
<keyword evidence="2" id="KW-0804">Transcription</keyword>
<evidence type="ECO:0000313" key="4">
    <source>
        <dbReference type="EMBL" id="MFC3034601.1"/>
    </source>
</evidence>
<dbReference type="NCBIfam" id="NF040755">
    <property type="entry name" value="AgaR"/>
    <property type="match status" value="1"/>
</dbReference>
<dbReference type="EMBL" id="JBHRSD010000044">
    <property type="protein sequence ID" value="MFC3034601.1"/>
    <property type="molecule type" value="Genomic_DNA"/>
</dbReference>
<organism evidence="4 5">
    <name type="scientific">Pseudoalteromonas fenneropenaei</name>
    <dbReference type="NCBI Taxonomy" id="1737459"/>
    <lineage>
        <taxon>Bacteria</taxon>
        <taxon>Pseudomonadati</taxon>
        <taxon>Pseudomonadota</taxon>
        <taxon>Gammaproteobacteria</taxon>
        <taxon>Alteromonadales</taxon>
        <taxon>Pseudoalteromonadaceae</taxon>
        <taxon>Pseudoalteromonas</taxon>
    </lineage>
</organism>
<dbReference type="InterPro" id="IPR014036">
    <property type="entry name" value="DeoR-like_C"/>
</dbReference>
<feature type="domain" description="HTH deoR-type" evidence="3">
    <location>
        <begin position="4"/>
        <end position="59"/>
    </location>
</feature>
<reference evidence="5" key="1">
    <citation type="journal article" date="2019" name="Int. J. Syst. Evol. Microbiol.">
        <title>The Global Catalogue of Microorganisms (GCM) 10K type strain sequencing project: providing services to taxonomists for standard genome sequencing and annotation.</title>
        <authorList>
            <consortium name="The Broad Institute Genomics Platform"/>
            <consortium name="The Broad Institute Genome Sequencing Center for Infectious Disease"/>
            <person name="Wu L."/>
            <person name="Ma J."/>
        </authorList>
    </citation>
    <scope>NUCLEOTIDE SEQUENCE [LARGE SCALE GENOMIC DNA]</scope>
    <source>
        <strain evidence="5">KCTC 42730</strain>
    </source>
</reference>
<dbReference type="InterPro" id="IPR037171">
    <property type="entry name" value="NagB/RpiA_transferase-like"/>
</dbReference>
<evidence type="ECO:0000256" key="1">
    <source>
        <dbReference type="ARBA" id="ARBA00023015"/>
    </source>
</evidence>
<dbReference type="PANTHER" id="PTHR30363:SF44">
    <property type="entry name" value="AGA OPERON TRANSCRIPTIONAL REPRESSOR-RELATED"/>
    <property type="match status" value="1"/>
</dbReference>
<keyword evidence="5" id="KW-1185">Reference proteome</keyword>
<protein>
    <submittedName>
        <fullName evidence="4">Transcriptional repressor AgaR</fullName>
    </submittedName>
</protein>
<proteinExistence type="predicted"/>
<dbReference type="SMART" id="SM00420">
    <property type="entry name" value="HTH_DEOR"/>
    <property type="match status" value="1"/>
</dbReference>